<proteinExistence type="predicted"/>
<organism evidence="7 8">
    <name type="scientific">Epilithonimonas xixisoli</name>
    <dbReference type="NCBI Taxonomy" id="1476462"/>
    <lineage>
        <taxon>Bacteria</taxon>
        <taxon>Pseudomonadati</taxon>
        <taxon>Bacteroidota</taxon>
        <taxon>Flavobacteriia</taxon>
        <taxon>Flavobacteriales</taxon>
        <taxon>Weeksellaceae</taxon>
        <taxon>Chryseobacterium group</taxon>
        <taxon>Epilithonimonas</taxon>
    </lineage>
</organism>
<feature type="signal peptide" evidence="5">
    <location>
        <begin position="1"/>
        <end position="25"/>
    </location>
</feature>
<protein>
    <submittedName>
        <fullName evidence="7">Outer membrane receptor protein involved in Fe transport</fullName>
    </submittedName>
</protein>
<dbReference type="Pfam" id="PF14905">
    <property type="entry name" value="OMP_b-brl_3"/>
    <property type="match status" value="1"/>
</dbReference>
<dbReference type="Proteomes" id="UP000295313">
    <property type="component" value="Unassembled WGS sequence"/>
</dbReference>
<dbReference type="EMBL" id="SOEO01000002">
    <property type="protein sequence ID" value="TDX84200.1"/>
    <property type="molecule type" value="Genomic_DNA"/>
</dbReference>
<evidence type="ECO:0000256" key="5">
    <source>
        <dbReference type="SAM" id="SignalP"/>
    </source>
</evidence>
<keyword evidence="8" id="KW-1185">Reference proteome</keyword>
<dbReference type="Gene3D" id="2.40.170.20">
    <property type="entry name" value="TonB-dependent receptor, beta-barrel domain"/>
    <property type="match status" value="1"/>
</dbReference>
<gene>
    <name evidence="7" type="ORF">B0I22_1803</name>
</gene>
<sequence length="718" mass="82001">MTNETMKLKSIIPISALFLSQIYFAQETPKKEEPKEKEIEAVTITKTKKAVEQKADRTIYDFSEQPHLNSGNTLEGLQKIPGLVVSEMAGMIYQGKALDVYMDGRPLNIYSTQLTAYLEGLPANSIEKIEIITQPGAEFPATSGGAIINIITSRNAKSYLSATYAGGYRFSNYDHFRSKFNNSLTLNSKNKWFGWQLNVGQSYNESETKSTIDEISRLYNDNVNRNQYLRSAFTFDIGQDRLLLNYNLSLGSSDRYVDGYSLYNGTESFDKDKIDQSNTRNEVTATYQKKFADKNKKLEFKGSYTSFINDFAQASQIIKPDPDASENGSNQNVYNFRIDYAQPINILDEGKISLGAFYDQIEFSADLFGIENLDYKSKTTAFYSEASATKGKMDFVLGLRGEYYNINGISLNRKNGMYDDLRPFEKFKVFPNASIQYNIIPKIAFFNVNYNKKIALPNVANLNPNNTRYGNDNIDFSGNPNLQPTIFDNFEVKLSALNYAFIGYNFTNAKNQVVQIVKREGDDILQTSDNLDRMKTHNFNIGFPIPLAIFNTPFKDIMKMDMNPDQVSFIFLYGSYQLQQIDQIINPKGYWTYNVSGQFILPYKVKFNANYTYLTKGNEFFFYPNKSFYNTLNLSLSRKFNHERMTVTLFANDVFNTNETNLRTTNALPSVNIRNKNDTKTFGLSFTYKIPTKNKLAKETPNLLNQEKKEDSGSVQQL</sequence>
<feature type="chain" id="PRO_5020356416" evidence="5">
    <location>
        <begin position="26"/>
        <end position="718"/>
    </location>
</feature>
<reference evidence="7 8" key="1">
    <citation type="submission" date="2019-03" db="EMBL/GenBank/DDBJ databases">
        <title>Genomic Encyclopedia of Type Strains, Phase III (KMG-III): the genomes of soil and plant-associated and newly described type strains.</title>
        <authorList>
            <person name="Whitman W."/>
        </authorList>
    </citation>
    <scope>NUCLEOTIDE SEQUENCE [LARGE SCALE GENOMIC DNA]</scope>
    <source>
        <strain evidence="7 8">CGMCC 1.12802</strain>
    </source>
</reference>
<comment type="subcellular location">
    <subcellularLocation>
        <location evidence="1">Cell outer membrane</location>
    </subcellularLocation>
</comment>
<dbReference type="AlphaFoldDB" id="A0A4R8IET8"/>
<accession>A0A4R8IET8</accession>
<evidence type="ECO:0000313" key="7">
    <source>
        <dbReference type="EMBL" id="TDX84200.1"/>
    </source>
</evidence>
<evidence type="ECO:0000256" key="4">
    <source>
        <dbReference type="SAM" id="MobiDB-lite"/>
    </source>
</evidence>
<comment type="caution">
    <text evidence="7">The sequence shown here is derived from an EMBL/GenBank/DDBJ whole genome shotgun (WGS) entry which is preliminary data.</text>
</comment>
<dbReference type="SUPFAM" id="SSF56935">
    <property type="entry name" value="Porins"/>
    <property type="match status" value="1"/>
</dbReference>
<name>A0A4R8IET8_9FLAO</name>
<keyword evidence="3" id="KW-0998">Cell outer membrane</keyword>
<evidence type="ECO:0000313" key="8">
    <source>
        <dbReference type="Proteomes" id="UP000295313"/>
    </source>
</evidence>
<evidence type="ECO:0000256" key="2">
    <source>
        <dbReference type="ARBA" id="ARBA00023136"/>
    </source>
</evidence>
<dbReference type="InterPro" id="IPR041700">
    <property type="entry name" value="OMP_b-brl_3"/>
</dbReference>
<evidence type="ECO:0000256" key="1">
    <source>
        <dbReference type="ARBA" id="ARBA00004442"/>
    </source>
</evidence>
<keyword evidence="7" id="KW-0675">Receptor</keyword>
<evidence type="ECO:0000256" key="3">
    <source>
        <dbReference type="ARBA" id="ARBA00023237"/>
    </source>
</evidence>
<evidence type="ECO:0000259" key="6">
    <source>
        <dbReference type="Pfam" id="PF14905"/>
    </source>
</evidence>
<keyword evidence="5" id="KW-0732">Signal</keyword>
<feature type="domain" description="Outer membrane protein beta-barrel" evidence="6">
    <location>
        <begin position="289"/>
        <end position="688"/>
    </location>
</feature>
<feature type="region of interest" description="Disordered" evidence="4">
    <location>
        <begin position="699"/>
        <end position="718"/>
    </location>
</feature>
<dbReference type="InterPro" id="IPR036942">
    <property type="entry name" value="Beta-barrel_TonB_sf"/>
</dbReference>
<dbReference type="GO" id="GO:0009279">
    <property type="term" value="C:cell outer membrane"/>
    <property type="evidence" value="ECO:0007669"/>
    <property type="project" value="UniProtKB-SubCell"/>
</dbReference>
<keyword evidence="2" id="KW-0472">Membrane</keyword>
<dbReference type="RefSeq" id="WP_246022174.1">
    <property type="nucleotide sequence ID" value="NZ_SOEO01000002.1"/>
</dbReference>